<dbReference type="SMART" id="SM00245">
    <property type="entry name" value="TSPc"/>
    <property type="match status" value="1"/>
</dbReference>
<dbReference type="CDD" id="cd07562">
    <property type="entry name" value="Peptidase_S41_TRI"/>
    <property type="match status" value="1"/>
</dbReference>
<dbReference type="Pfam" id="PF03572">
    <property type="entry name" value="Peptidase_S41"/>
    <property type="match status" value="1"/>
</dbReference>
<evidence type="ECO:0000313" key="3">
    <source>
        <dbReference type="Proteomes" id="UP000749471"/>
    </source>
</evidence>
<dbReference type="InterPro" id="IPR005151">
    <property type="entry name" value="Tail-specific_protease"/>
</dbReference>
<dbReference type="Proteomes" id="UP000749471">
    <property type="component" value="Unassembled WGS sequence"/>
</dbReference>
<reference evidence="2 3" key="1">
    <citation type="submission" date="2021-06" db="EMBL/GenBank/DDBJ databases">
        <authorList>
            <person name="Sun Q."/>
            <person name="Li D."/>
        </authorList>
    </citation>
    <scope>NUCLEOTIDE SEQUENCE [LARGE SCALE GENOMIC DNA]</scope>
    <source>
        <strain evidence="2 3">MSJ-40</strain>
    </source>
</reference>
<keyword evidence="3" id="KW-1185">Reference proteome</keyword>
<accession>A0ABS6E893</accession>
<proteinExistence type="predicted"/>
<organism evidence="2 3">
    <name type="scientific">Tissierella simiarum</name>
    <dbReference type="NCBI Taxonomy" id="2841534"/>
    <lineage>
        <taxon>Bacteria</taxon>
        <taxon>Bacillati</taxon>
        <taxon>Bacillota</taxon>
        <taxon>Tissierellia</taxon>
        <taxon>Tissierellales</taxon>
        <taxon>Tissierellaceae</taxon>
        <taxon>Tissierella</taxon>
    </lineage>
</organism>
<evidence type="ECO:0000313" key="2">
    <source>
        <dbReference type="EMBL" id="MBU5439127.1"/>
    </source>
</evidence>
<comment type="caution">
    <text evidence="2">The sequence shown here is derived from an EMBL/GenBank/DDBJ whole genome shotgun (WGS) entry which is preliminary data.</text>
</comment>
<dbReference type="EMBL" id="JAHLPM010000012">
    <property type="protein sequence ID" value="MBU5439127.1"/>
    <property type="molecule type" value="Genomic_DNA"/>
</dbReference>
<dbReference type="RefSeq" id="WP_216520831.1">
    <property type="nucleotide sequence ID" value="NZ_JAHLPM010000012.1"/>
</dbReference>
<protein>
    <recommendedName>
        <fullName evidence="1">Tail specific protease domain-containing protein</fullName>
    </recommendedName>
</protein>
<gene>
    <name evidence="2" type="ORF">KQI42_13985</name>
</gene>
<evidence type="ECO:0000259" key="1">
    <source>
        <dbReference type="SMART" id="SM00245"/>
    </source>
</evidence>
<name>A0ABS6E893_9FIRM</name>
<sequence length="588" mass="68385">MKEEKKKYWKSIVLFSLFFICFIIRGCSPSKDIHQIERDKDQEFDKGSGIYFSSISEKKTMDLAKLCKVWGVVKYYHPEVISGDVNWDYELFRVMPYILEEDSDVNLILYEWVHSLDSKTLFGDIDQQYQFPEDYIQLSPSTDWCKDEKYLGKDLSLELSSLLDSNISERENAYVSFKDDSPYPFMENENSYPSMKFDDTGYRLLSLFRYWNIIEYYYPYKAVIGEDWDQVLLEFIPKFIHGSDYESYLLTIAELTTRIHDSHAYLMGKNGNVISNYFGMYRIPVNFVEIDNQIVISKIIYKCGLEIGDIVLKVGDKDIDEILENRRKYISQSREDTGSLLFLDLFRTHEKNTDVTVIRKGKTIDVNVKGSQKDINVGVDTKSQEIEDGKIYYINAGLLKKGEIDKIMKKWWNTKGLIVDLRNYPSSPLTYELVKYLIPYEKEFVRMSFPNRAKPGEFYYLDPFVSGKPKETNNEILDDEVYKGKLVILINEHTISQGEFATMSLRNTENSIVLGRPSAGADGDVRLFTLPGNIRSTISGFGVYYPDKKPTQRIGVQPDIYMVPTIEGVREGRDEFIERAIEIIKESF</sequence>
<feature type="domain" description="Tail specific protease" evidence="1">
    <location>
        <begin position="350"/>
        <end position="563"/>
    </location>
</feature>